<evidence type="ECO:0008006" key="3">
    <source>
        <dbReference type="Google" id="ProtNLM"/>
    </source>
</evidence>
<name>A0A8E2DYJ8_9PEZI</name>
<organism evidence="1 2">
    <name type="scientific">Lepidopterella palustris CBS 459.81</name>
    <dbReference type="NCBI Taxonomy" id="1314670"/>
    <lineage>
        <taxon>Eukaryota</taxon>
        <taxon>Fungi</taxon>
        <taxon>Dikarya</taxon>
        <taxon>Ascomycota</taxon>
        <taxon>Pezizomycotina</taxon>
        <taxon>Dothideomycetes</taxon>
        <taxon>Pleosporomycetidae</taxon>
        <taxon>Mytilinidiales</taxon>
        <taxon>Argynnaceae</taxon>
        <taxon>Lepidopterella</taxon>
    </lineage>
</organism>
<protein>
    <recommendedName>
        <fullName evidence="3">Methyltransferase domain-containing protein</fullName>
    </recommendedName>
</protein>
<evidence type="ECO:0000313" key="2">
    <source>
        <dbReference type="Proteomes" id="UP000250266"/>
    </source>
</evidence>
<dbReference type="Proteomes" id="UP000250266">
    <property type="component" value="Unassembled WGS sequence"/>
</dbReference>
<dbReference type="Gene3D" id="3.40.50.150">
    <property type="entry name" value="Vaccinia Virus protein VP39"/>
    <property type="match status" value="1"/>
</dbReference>
<dbReference type="InterPro" id="IPR029063">
    <property type="entry name" value="SAM-dependent_MTases_sf"/>
</dbReference>
<evidence type="ECO:0000313" key="1">
    <source>
        <dbReference type="EMBL" id="OCK73948.1"/>
    </source>
</evidence>
<sequence>MAYQTPTAARVTYNAFAGQYNVMAHCLDPERDFFLTIVGRVLQTLRNSSRIDIHTADFGTGNGVIAVKTKKLGTGNGVTVGVDVAAQVLRLDGKHLVQMAGFNTAASAPFGQRVCLIGADATDPETYNYLRRALPEGTQHFDLITAFAFAGTIPFNLRPKTWQNWFDLLAPVHGRLVVTLNLELQEDDNANQNNLLGTVAGVSIYDLHGNAGFRQVACPPLPGQTQDRIVRVANRMQYTRHAPDSLFACCRQYVQQLVQGFGFTVVSLTNLGDHDITGGTIEFVDNVATCVDDIRAKWTRAGPVPDWFIAAGLREQHKQNEPVARQFLNQRLEPTPVSVIAVLRRQSN</sequence>
<accession>A0A8E2DYJ8</accession>
<dbReference type="SUPFAM" id="SSF53335">
    <property type="entry name" value="S-adenosyl-L-methionine-dependent methyltransferases"/>
    <property type="match status" value="1"/>
</dbReference>
<keyword evidence="2" id="KW-1185">Reference proteome</keyword>
<dbReference type="AlphaFoldDB" id="A0A8E2DYJ8"/>
<reference evidence="1 2" key="1">
    <citation type="journal article" date="2016" name="Nat. Commun.">
        <title>Ectomycorrhizal ecology is imprinted in the genome of the dominant symbiotic fungus Cenococcum geophilum.</title>
        <authorList>
            <consortium name="DOE Joint Genome Institute"/>
            <person name="Peter M."/>
            <person name="Kohler A."/>
            <person name="Ohm R.A."/>
            <person name="Kuo A."/>
            <person name="Krutzmann J."/>
            <person name="Morin E."/>
            <person name="Arend M."/>
            <person name="Barry K.W."/>
            <person name="Binder M."/>
            <person name="Choi C."/>
            <person name="Clum A."/>
            <person name="Copeland A."/>
            <person name="Grisel N."/>
            <person name="Haridas S."/>
            <person name="Kipfer T."/>
            <person name="LaButti K."/>
            <person name="Lindquist E."/>
            <person name="Lipzen A."/>
            <person name="Maire R."/>
            <person name="Meier B."/>
            <person name="Mihaltcheva S."/>
            <person name="Molinier V."/>
            <person name="Murat C."/>
            <person name="Poggeler S."/>
            <person name="Quandt C.A."/>
            <person name="Sperisen C."/>
            <person name="Tritt A."/>
            <person name="Tisserant E."/>
            <person name="Crous P.W."/>
            <person name="Henrissat B."/>
            <person name="Nehls U."/>
            <person name="Egli S."/>
            <person name="Spatafora J.W."/>
            <person name="Grigoriev I.V."/>
            <person name="Martin F.M."/>
        </authorList>
    </citation>
    <scope>NUCLEOTIDE SEQUENCE [LARGE SCALE GENOMIC DNA]</scope>
    <source>
        <strain evidence="1 2">CBS 459.81</strain>
    </source>
</reference>
<proteinExistence type="predicted"/>
<dbReference type="OrthoDB" id="10623853at2759"/>
<dbReference type="EMBL" id="KV745608">
    <property type="protein sequence ID" value="OCK73948.1"/>
    <property type="molecule type" value="Genomic_DNA"/>
</dbReference>
<gene>
    <name evidence="1" type="ORF">K432DRAFT_218675</name>
</gene>